<sequence length="80" mass="8702">KKHKSDESDGLILCVTCEKAMTGTKLSKCNKGHCVCATCLEAQVKSILTGDVKQKNIRCPANACIETLSFDELKRALPSF</sequence>
<name>A0A0B6XXG0_9EUPU</name>
<dbReference type="EMBL" id="HACG01001734">
    <property type="protein sequence ID" value="CEK48599.1"/>
    <property type="molecule type" value="Transcribed_RNA"/>
</dbReference>
<proteinExistence type="predicted"/>
<accession>A0A0B6XXG0</accession>
<dbReference type="SUPFAM" id="SSF57850">
    <property type="entry name" value="RING/U-box"/>
    <property type="match status" value="1"/>
</dbReference>
<reference evidence="1" key="1">
    <citation type="submission" date="2014-12" db="EMBL/GenBank/DDBJ databases">
        <title>Insight into the proteome of Arion vulgaris.</title>
        <authorList>
            <person name="Aradska J."/>
            <person name="Bulat T."/>
            <person name="Smidak R."/>
            <person name="Sarate P."/>
            <person name="Gangsoo J."/>
            <person name="Sialana F."/>
            <person name="Bilban M."/>
            <person name="Lubec G."/>
        </authorList>
    </citation>
    <scope>NUCLEOTIDE SEQUENCE</scope>
    <source>
        <tissue evidence="1">Skin</tissue>
    </source>
</reference>
<feature type="non-terminal residue" evidence="1">
    <location>
        <position position="80"/>
    </location>
</feature>
<dbReference type="AlphaFoldDB" id="A0A0B6XXG0"/>
<protein>
    <recommendedName>
        <fullName evidence="2">RING-type domain-containing protein</fullName>
    </recommendedName>
</protein>
<feature type="non-terminal residue" evidence="1">
    <location>
        <position position="1"/>
    </location>
</feature>
<organism evidence="1">
    <name type="scientific">Arion vulgaris</name>
    <dbReference type="NCBI Taxonomy" id="1028688"/>
    <lineage>
        <taxon>Eukaryota</taxon>
        <taxon>Metazoa</taxon>
        <taxon>Spiralia</taxon>
        <taxon>Lophotrochozoa</taxon>
        <taxon>Mollusca</taxon>
        <taxon>Gastropoda</taxon>
        <taxon>Heterobranchia</taxon>
        <taxon>Euthyneura</taxon>
        <taxon>Panpulmonata</taxon>
        <taxon>Eupulmonata</taxon>
        <taxon>Stylommatophora</taxon>
        <taxon>Helicina</taxon>
        <taxon>Arionoidea</taxon>
        <taxon>Arionidae</taxon>
        <taxon>Arion</taxon>
    </lineage>
</organism>
<evidence type="ECO:0000313" key="1">
    <source>
        <dbReference type="EMBL" id="CEK48599.1"/>
    </source>
</evidence>
<evidence type="ECO:0008006" key="2">
    <source>
        <dbReference type="Google" id="ProtNLM"/>
    </source>
</evidence>
<gene>
    <name evidence="1" type="primary">ORF4584</name>
</gene>